<feature type="signal peptide" evidence="1">
    <location>
        <begin position="1"/>
        <end position="24"/>
    </location>
</feature>
<evidence type="ECO:0000313" key="3">
    <source>
        <dbReference type="Proteomes" id="UP000433652"/>
    </source>
</evidence>
<evidence type="ECO:0000313" key="2">
    <source>
        <dbReference type="EMBL" id="MXO61251.1"/>
    </source>
</evidence>
<reference evidence="2 3" key="1">
    <citation type="submission" date="2019-12" db="EMBL/GenBank/DDBJ databases">
        <title>Genomic-based taxomic classification of the family Erythrobacteraceae.</title>
        <authorList>
            <person name="Xu L."/>
        </authorList>
    </citation>
    <scope>NUCLEOTIDE SEQUENCE [LARGE SCALE GENOMIC DNA]</scope>
    <source>
        <strain evidence="2 3">MCCC 1K01500</strain>
    </source>
</reference>
<keyword evidence="3" id="KW-1185">Reference proteome</keyword>
<sequence length="293" mass="31971">MTEICRITVLLAAILLAVPGVAAAQAEVRAKVDWESEKPRRVQFQSPLGNSDFTDRTNYYLGEESFADRVYQALDIVVRYSDGTSVPFRVRGQIGADLFAFTVHKPSPSVACNLGDAGKLERAAQSTDQTTLVSAVQTAYAMLSNEASPCPGYLVRRVAKANFDANCNLAKQTTFFDISPDARRRLLEAYEGHTALPGIQRQIEACEKQVRGQVVAPAAKAMRRAINTGDIERYRSLDRELGQLLEEGDWQEGAAAVDLSPEHFEQLRVEATALENSGNDIASTSLEAATDGN</sequence>
<keyword evidence="1" id="KW-0732">Signal</keyword>
<feature type="chain" id="PRO_5026207042" evidence="1">
    <location>
        <begin position="25"/>
        <end position="293"/>
    </location>
</feature>
<dbReference type="RefSeq" id="WP_159798141.1">
    <property type="nucleotide sequence ID" value="NZ_WTYM01000059.1"/>
</dbReference>
<accession>A0A6I4SZ50</accession>
<gene>
    <name evidence="2" type="ORF">GRI89_17030</name>
</gene>
<proteinExistence type="predicted"/>
<protein>
    <submittedName>
        <fullName evidence="2">Uncharacterized protein</fullName>
    </submittedName>
</protein>
<dbReference type="EMBL" id="WTYM01000059">
    <property type="protein sequence ID" value="MXO61251.1"/>
    <property type="molecule type" value="Genomic_DNA"/>
</dbReference>
<dbReference type="Proteomes" id="UP000433652">
    <property type="component" value="Unassembled WGS sequence"/>
</dbReference>
<name>A0A6I4SZ50_9SPHN</name>
<comment type="caution">
    <text evidence="2">The sequence shown here is derived from an EMBL/GenBank/DDBJ whole genome shotgun (WGS) entry which is preliminary data.</text>
</comment>
<organism evidence="2 3">
    <name type="scientific">Croceibacterium salegens</name>
    <dbReference type="NCBI Taxonomy" id="1737568"/>
    <lineage>
        <taxon>Bacteria</taxon>
        <taxon>Pseudomonadati</taxon>
        <taxon>Pseudomonadota</taxon>
        <taxon>Alphaproteobacteria</taxon>
        <taxon>Sphingomonadales</taxon>
        <taxon>Erythrobacteraceae</taxon>
        <taxon>Croceibacterium</taxon>
    </lineage>
</organism>
<evidence type="ECO:0000256" key="1">
    <source>
        <dbReference type="SAM" id="SignalP"/>
    </source>
</evidence>
<dbReference type="AlphaFoldDB" id="A0A6I4SZ50"/>
<dbReference type="OrthoDB" id="9825460at2"/>